<keyword evidence="2 6" id="KW-0479">Metal-binding</keyword>
<gene>
    <name evidence="8" type="ORF">PRCDC_1005100</name>
</gene>
<dbReference type="SUPFAM" id="SSF55486">
    <property type="entry name" value="Metalloproteases ('zincins'), catalytic domain"/>
    <property type="match status" value="1"/>
</dbReference>
<evidence type="ECO:0000256" key="1">
    <source>
        <dbReference type="ARBA" id="ARBA00022670"/>
    </source>
</evidence>
<dbReference type="PhylomeDB" id="A0A060RSR4"/>
<dbReference type="GO" id="GO:0006518">
    <property type="term" value="P:peptide metabolic process"/>
    <property type="evidence" value="ECO:0007669"/>
    <property type="project" value="TreeGrafter"/>
</dbReference>
<evidence type="ECO:0000313" key="9">
    <source>
        <dbReference type="Proteomes" id="UP000027581"/>
    </source>
</evidence>
<dbReference type="Proteomes" id="UP000027581">
    <property type="component" value="Unassembled WGS sequence"/>
</dbReference>
<keyword evidence="3 6" id="KW-0378">Hydrolase</keyword>
<reference evidence="8" key="2">
    <citation type="submission" date="2014-05" db="EMBL/GenBank/DDBJ databases">
        <title>The genome sequences of chimpanzee malaria parasites reveal the path to human adaptation.</title>
        <authorList>
            <person name="Otto T.D."/>
            <person name="Rayner J.C."/>
            <person name="Boehme U."/>
            <person name="Pain A."/>
            <person name="Spottiswoode N."/>
            <person name="Sanders M."/>
            <person name="Quail M."/>
            <person name="Ollomo B."/>
            <person name="Renaud F."/>
            <person name="Thomas A.W."/>
            <person name="Prugnolle F."/>
            <person name="Conway D.J."/>
            <person name="Newbold C."/>
            <person name="Berriman M."/>
        </authorList>
    </citation>
    <scope>NUCLEOTIDE SEQUENCE [LARGE SCALE GENOMIC DNA]</scope>
    <source>
        <strain evidence="8">CDC</strain>
    </source>
</reference>
<dbReference type="VEuPathDB" id="PlasmoDB:PRG01_1004300"/>
<keyword evidence="1 6" id="KW-0645">Protease</keyword>
<proteinExistence type="inferred from homology"/>
<dbReference type="PANTHER" id="PTHR11804">
    <property type="entry name" value="PROTEASE M3 THIMET OLIGOPEPTIDASE-RELATED"/>
    <property type="match status" value="1"/>
</dbReference>
<organism evidence="8 9">
    <name type="scientific">Plasmodium reichenowi</name>
    <dbReference type="NCBI Taxonomy" id="5854"/>
    <lineage>
        <taxon>Eukaryota</taxon>
        <taxon>Sar</taxon>
        <taxon>Alveolata</taxon>
        <taxon>Apicomplexa</taxon>
        <taxon>Aconoidasida</taxon>
        <taxon>Haemosporida</taxon>
        <taxon>Plasmodiidae</taxon>
        <taxon>Plasmodium</taxon>
        <taxon>Plasmodium (Laverania)</taxon>
    </lineage>
</organism>
<reference evidence="8" key="1">
    <citation type="submission" date="2014-01" db="EMBL/GenBank/DDBJ databases">
        <authorList>
            <person name="Aslett M."/>
        </authorList>
    </citation>
    <scope>NUCLEOTIDE SEQUENCE</scope>
    <source>
        <strain evidence="8">CDC</strain>
    </source>
</reference>
<dbReference type="MEROPS" id="M03.A11"/>
<feature type="domain" description="Peptidase M3A/M3B catalytic" evidence="7">
    <location>
        <begin position="378"/>
        <end position="696"/>
    </location>
</feature>
<evidence type="ECO:0000256" key="2">
    <source>
        <dbReference type="ARBA" id="ARBA00022723"/>
    </source>
</evidence>
<dbReference type="EMBL" id="HG810771">
    <property type="protein sequence ID" value="CDO64488.1"/>
    <property type="molecule type" value="Genomic_DNA"/>
</dbReference>
<dbReference type="Pfam" id="PF01432">
    <property type="entry name" value="Peptidase_M3"/>
    <property type="match status" value="1"/>
</dbReference>
<keyword evidence="4 6" id="KW-0862">Zinc</keyword>
<evidence type="ECO:0000256" key="6">
    <source>
        <dbReference type="RuleBase" id="RU003435"/>
    </source>
</evidence>
<dbReference type="VEuPathDB" id="PlasmoDB:PRCDC_1005100"/>
<dbReference type="GO" id="GO:0046872">
    <property type="term" value="F:metal ion binding"/>
    <property type="evidence" value="ECO:0007669"/>
    <property type="project" value="UniProtKB-UniRule"/>
</dbReference>
<dbReference type="EC" id="3.4.24.16" evidence="8"/>
<dbReference type="GO" id="GO:0006508">
    <property type="term" value="P:proteolysis"/>
    <property type="evidence" value="ECO:0007669"/>
    <property type="project" value="UniProtKB-KW"/>
</dbReference>
<accession>A0A060RSR4</accession>
<evidence type="ECO:0000313" key="8">
    <source>
        <dbReference type="EMBL" id="CDO64488.1"/>
    </source>
</evidence>
<keyword evidence="5 6" id="KW-0482">Metalloprotease</keyword>
<dbReference type="GO" id="GO:0005739">
    <property type="term" value="C:mitochondrion"/>
    <property type="evidence" value="ECO:0007669"/>
    <property type="project" value="TreeGrafter"/>
</dbReference>
<dbReference type="AlphaFoldDB" id="A0A060RSR4"/>
<dbReference type="Gene3D" id="1.10.1370.40">
    <property type="match status" value="1"/>
</dbReference>
<evidence type="ECO:0000256" key="4">
    <source>
        <dbReference type="ARBA" id="ARBA00022833"/>
    </source>
</evidence>
<dbReference type="GO" id="GO:0004222">
    <property type="term" value="F:metalloendopeptidase activity"/>
    <property type="evidence" value="ECO:0007669"/>
    <property type="project" value="InterPro"/>
</dbReference>
<name>A0A060RSR4_PLARE</name>
<comment type="similarity">
    <text evidence="6">Belongs to the peptidase M3 family.</text>
</comment>
<protein>
    <submittedName>
        <fullName evidence="8">DnaJ protein, putative</fullName>
        <ecNumber evidence="8">3.4.24.16</ecNumber>
    </submittedName>
</protein>
<keyword evidence="9" id="KW-1185">Reference proteome</keyword>
<dbReference type="InterPro" id="IPR001567">
    <property type="entry name" value="Pept_M3A_M3B_dom"/>
</dbReference>
<evidence type="ECO:0000256" key="3">
    <source>
        <dbReference type="ARBA" id="ARBA00022801"/>
    </source>
</evidence>
<dbReference type="PANTHER" id="PTHR11804:SF79">
    <property type="entry name" value="MITOCHONDRIAL INTERMEDIATE PEPTIDASE"/>
    <property type="match status" value="1"/>
</dbReference>
<evidence type="ECO:0000256" key="5">
    <source>
        <dbReference type="ARBA" id="ARBA00023049"/>
    </source>
</evidence>
<evidence type="ECO:0000259" key="7">
    <source>
        <dbReference type="Pfam" id="PF01432"/>
    </source>
</evidence>
<comment type="cofactor">
    <cofactor evidence="6">
        <name>Zn(2+)</name>
        <dbReference type="ChEBI" id="CHEBI:29105"/>
    </cofactor>
    <text evidence="6">Binds 1 zinc ion.</text>
</comment>
<sequence length="755" mass="91718">MKKTQRLSNKYIFLCCYKLRNMFLWNKEKVKIYDNIIRKVENSSIISYPLNKNYIDFFYISYKLNNLIKRTKKNLELNDDVLNTKMLLEKCLNLYYLLLSNIKLNKAHFFKIRIIEYSEYNIRSLLNNKVLKIIDHNMLPYNIRIAKEESVENLFKQINEDTSLYLKKVNNVKMRHIYIPRNKINMSEEWKDKYIYFLNKKMLKIPVSKHNYEFLLCEINDSVIRKEVMCLLNEPYKCLNLNNDIIKILKKRYDLANILGYENWTDYCINEFTSEKNNYKYIKEFFEIIKKRIDIDYSTINRGIELYMNKMNGSYHNHDEKKNKIIIKKNNNNNNNEHIYGNNIYGNNIYGNNIYSNDIYSNHSTRDYGEGFYKSKEKKMFIYDWYYYYNLMTNKIDEYTINKYFPQSYVLDNFIRIISRIYNFYYTRVRNTELGNGWEENAIIYKIERIERKERIWNKKENDDIEKKSNDLSSWFLGYIYIIPYIDISFKDYFRIRNINSLSNTYLICKGHVIINYNFVRTVPIEEKLFSTSEITSLFHEFGHAYHLLLLSNKYKLYNFNNIPLDYAEFFSHINEHIGNNYNIIYNLSNEKKDNSKIEKHIFNSFKIDELRLSHIYTQSIIDYYIHNLNPYIFFNKNNNYNINNDENILNNFYDLINSEFPYNINQFNYSLNSTSFPYHFSSLYAGSVFSYLLAEIRVRLFLNQKQLSLKNNKSLSSFQKNFYDIISINYMDKNNYPSIIHHVIKNKNEVLQKM</sequence>
<dbReference type="InterPro" id="IPR045090">
    <property type="entry name" value="Pept_M3A_M3B"/>
</dbReference>